<evidence type="ECO:0000259" key="7">
    <source>
        <dbReference type="Pfam" id="PF16884"/>
    </source>
</evidence>
<evidence type="ECO:0000256" key="5">
    <source>
        <dbReference type="ARBA" id="ARBA00048290"/>
    </source>
</evidence>
<comment type="catalytic activity">
    <reaction evidence="5">
        <text>13,14-dihydro-15-oxo-PGF2alpha + NADP(+) = 15-oxoprostaglandin F2alpha + NADPH + H(+)</text>
        <dbReference type="Rhea" id="RHEA:50588"/>
        <dbReference type="ChEBI" id="CHEBI:15378"/>
        <dbReference type="ChEBI" id="CHEBI:57783"/>
        <dbReference type="ChEBI" id="CHEBI:58349"/>
        <dbReference type="ChEBI" id="CHEBI:133374"/>
        <dbReference type="ChEBI" id="CHEBI:133409"/>
    </reaction>
    <physiologicalReaction direction="right-to-left" evidence="5">
        <dbReference type="Rhea" id="RHEA:50590"/>
    </physiologicalReaction>
</comment>
<evidence type="ECO:0000256" key="2">
    <source>
        <dbReference type="ARBA" id="ARBA00011981"/>
    </source>
</evidence>
<evidence type="ECO:0000313" key="8">
    <source>
        <dbReference type="EMBL" id="CAD7255211.1"/>
    </source>
</evidence>
<gene>
    <name evidence="8" type="ORF">DSTB1V02_LOCUS14956</name>
</gene>
<organism evidence="8">
    <name type="scientific">Darwinula stevensoni</name>
    <dbReference type="NCBI Taxonomy" id="69355"/>
    <lineage>
        <taxon>Eukaryota</taxon>
        <taxon>Metazoa</taxon>
        <taxon>Ecdysozoa</taxon>
        <taxon>Arthropoda</taxon>
        <taxon>Crustacea</taxon>
        <taxon>Oligostraca</taxon>
        <taxon>Ostracoda</taxon>
        <taxon>Podocopa</taxon>
        <taxon>Podocopida</taxon>
        <taxon>Darwinulocopina</taxon>
        <taxon>Darwinuloidea</taxon>
        <taxon>Darwinulidae</taxon>
        <taxon>Darwinula</taxon>
    </lineage>
</organism>
<keyword evidence="9" id="KW-1185">Reference proteome</keyword>
<comment type="similarity">
    <text evidence="1">Belongs to the NADP-dependent oxidoreductase L4BD family.</text>
</comment>
<evidence type="ECO:0000256" key="4">
    <source>
        <dbReference type="ARBA" id="ARBA00047878"/>
    </source>
</evidence>
<dbReference type="OrthoDB" id="809632at2759"/>
<feature type="domain" description="Oxidoreductase N-terminal" evidence="7">
    <location>
        <begin position="35"/>
        <end position="76"/>
    </location>
</feature>
<name>A0A7R9AJN8_9CRUS</name>
<dbReference type="Proteomes" id="UP000677054">
    <property type="component" value="Unassembled WGS sequence"/>
</dbReference>
<dbReference type="AlphaFoldDB" id="A0A7R9AJN8"/>
<dbReference type="GO" id="GO:0047522">
    <property type="term" value="F:15-oxoprostaglandin 13-reductase [NAD(P)+] activity"/>
    <property type="evidence" value="ECO:0007669"/>
    <property type="project" value="UniProtKB-EC"/>
</dbReference>
<comment type="catalytic activity">
    <reaction evidence="4">
        <text>13,14-dihydro-15-oxo-prostaglandin F1alpha + NADP(+) = 15-oxoprostaglandin F1alpha + NADPH + H(+)</text>
        <dbReference type="Rhea" id="RHEA:50592"/>
        <dbReference type="ChEBI" id="CHEBI:15378"/>
        <dbReference type="ChEBI" id="CHEBI:57783"/>
        <dbReference type="ChEBI" id="CHEBI:58349"/>
        <dbReference type="ChEBI" id="CHEBI:79072"/>
        <dbReference type="ChEBI" id="CHEBI:133411"/>
    </reaction>
    <physiologicalReaction direction="right-to-left" evidence="4">
        <dbReference type="Rhea" id="RHEA:50594"/>
    </physiologicalReaction>
</comment>
<proteinExistence type="inferred from homology"/>
<feature type="non-terminal residue" evidence="8">
    <location>
        <position position="105"/>
    </location>
</feature>
<comment type="catalytic activity">
    <reaction evidence="6">
        <text>13,14-dihydro-15-oxo-prostaglandin E1 + NADP(+) = 15-oxoprostaglandin E1 + NADPH + H(+)</text>
        <dbReference type="Rhea" id="RHEA:50584"/>
        <dbReference type="ChEBI" id="CHEBI:15378"/>
        <dbReference type="ChEBI" id="CHEBI:57401"/>
        <dbReference type="ChEBI" id="CHEBI:57783"/>
        <dbReference type="ChEBI" id="CHEBI:58349"/>
        <dbReference type="ChEBI" id="CHEBI:133408"/>
    </reaction>
    <physiologicalReaction direction="right-to-left" evidence="6">
        <dbReference type="Rhea" id="RHEA:50586"/>
    </physiologicalReaction>
</comment>
<evidence type="ECO:0000313" key="9">
    <source>
        <dbReference type="Proteomes" id="UP000677054"/>
    </source>
</evidence>
<evidence type="ECO:0000256" key="3">
    <source>
        <dbReference type="ARBA" id="ARBA00033119"/>
    </source>
</evidence>
<sequence length="105" mass="11413">NFQEVVICFQLCVKSHSASLARHTASVEQHGTPPMVMNGTQVARVVASRNNKYINGTAVFANVGWRTHTLIKPEDLREDFMGLMVLPTCFSPLPISLGLGACGMP</sequence>
<accession>A0A7R9AJN8</accession>
<reference evidence="8" key="1">
    <citation type="submission" date="2020-11" db="EMBL/GenBank/DDBJ databases">
        <authorList>
            <person name="Tran Van P."/>
        </authorList>
    </citation>
    <scope>NUCLEOTIDE SEQUENCE</scope>
</reference>
<dbReference type="EC" id="1.3.1.48" evidence="2"/>
<evidence type="ECO:0000256" key="6">
    <source>
        <dbReference type="ARBA" id="ARBA00049070"/>
    </source>
</evidence>
<protein>
    <recommendedName>
        <fullName evidence="3">15-oxoprostaglandin 13-reductase</fullName>
        <ecNumber evidence="2">1.3.1.48</ecNumber>
    </recommendedName>
    <alternativeName>
        <fullName evidence="3">15-oxoprostaglandin 13-reductase</fullName>
    </alternativeName>
</protein>
<evidence type="ECO:0000256" key="1">
    <source>
        <dbReference type="ARBA" id="ARBA00010460"/>
    </source>
</evidence>
<dbReference type="Gene3D" id="3.90.180.10">
    <property type="entry name" value="Medium-chain alcohol dehydrogenases, catalytic domain"/>
    <property type="match status" value="1"/>
</dbReference>
<dbReference type="EMBL" id="LR919243">
    <property type="protein sequence ID" value="CAD7255211.1"/>
    <property type="molecule type" value="Genomic_DNA"/>
</dbReference>
<feature type="non-terminal residue" evidence="8">
    <location>
        <position position="1"/>
    </location>
</feature>
<dbReference type="InterPro" id="IPR041694">
    <property type="entry name" value="ADH_N_2"/>
</dbReference>
<dbReference type="Pfam" id="PF16884">
    <property type="entry name" value="ADH_N_2"/>
    <property type="match status" value="1"/>
</dbReference>
<dbReference type="InterPro" id="IPR011032">
    <property type="entry name" value="GroES-like_sf"/>
</dbReference>
<dbReference type="SUPFAM" id="SSF50129">
    <property type="entry name" value="GroES-like"/>
    <property type="match status" value="1"/>
</dbReference>
<dbReference type="EMBL" id="CAJPEV010019725">
    <property type="protein sequence ID" value="CAG0907881.1"/>
    <property type="molecule type" value="Genomic_DNA"/>
</dbReference>